<dbReference type="RefSeq" id="WP_144681594.1">
    <property type="nucleotide sequence ID" value="NZ_VLLC01000001.1"/>
</dbReference>
<proteinExistence type="predicted"/>
<dbReference type="InterPro" id="IPR029069">
    <property type="entry name" value="HotDog_dom_sf"/>
</dbReference>
<dbReference type="Gene3D" id="3.10.129.10">
    <property type="entry name" value="Hotdog Thioesterase"/>
    <property type="match status" value="1"/>
</dbReference>
<dbReference type="AlphaFoldDB" id="A0A562SAA8"/>
<keyword evidence="2" id="KW-1185">Reference proteome</keyword>
<accession>A0A562SAA8</accession>
<name>A0A562SAA8_9BACT</name>
<evidence type="ECO:0000313" key="2">
    <source>
        <dbReference type="Proteomes" id="UP000318307"/>
    </source>
</evidence>
<sequence>MFLENLTIDPRFCGPSQSGNGGYVCGRIAGHILGTASVSLRVPPPLKKELRMEKDEDRVRLMDGDLLIGEGIPSELDIKVPDFISFEEAVEASKNYAGFRHHSFPRCFVCGTLREEGDGLRIFAGGIKDKGVVASPWLVDDSLAGEDGKISDAFIWAALDCPGAFAVAGLEKGKAIVLGQLTARIVGRVKPGDRCIAMGWPLGVNGRKRMAGSAVFSASGDLLGLARAVWVEIPENLFPPENPCMDSE</sequence>
<protein>
    <submittedName>
        <fullName evidence="1">Uncharacterized protein</fullName>
    </submittedName>
</protein>
<dbReference type="SUPFAM" id="SSF54637">
    <property type="entry name" value="Thioesterase/thiol ester dehydrase-isomerase"/>
    <property type="match status" value="1"/>
</dbReference>
<organism evidence="1 2">
    <name type="scientific">Desulfobotulus alkaliphilus</name>
    <dbReference type="NCBI Taxonomy" id="622671"/>
    <lineage>
        <taxon>Bacteria</taxon>
        <taxon>Pseudomonadati</taxon>
        <taxon>Thermodesulfobacteriota</taxon>
        <taxon>Desulfobacteria</taxon>
        <taxon>Desulfobacterales</taxon>
        <taxon>Desulfobacteraceae</taxon>
        <taxon>Desulfobotulus</taxon>
    </lineage>
</organism>
<dbReference type="Proteomes" id="UP000318307">
    <property type="component" value="Unassembled WGS sequence"/>
</dbReference>
<dbReference type="OrthoDB" id="5495835at2"/>
<dbReference type="EMBL" id="VLLC01000001">
    <property type="protein sequence ID" value="TWI77496.1"/>
    <property type="molecule type" value="Genomic_DNA"/>
</dbReference>
<comment type="caution">
    <text evidence="1">The sequence shown here is derived from an EMBL/GenBank/DDBJ whole genome shotgun (WGS) entry which is preliminary data.</text>
</comment>
<reference evidence="1 2" key="1">
    <citation type="submission" date="2019-07" db="EMBL/GenBank/DDBJ databases">
        <title>Genome sequencing of 100 strains of the haloalkaliphilic chemolithoautotrophic sulfur-oxidizing bacterium Thioalkalivibrio.</title>
        <authorList>
            <person name="Muyzer G."/>
        </authorList>
    </citation>
    <scope>NUCLEOTIDE SEQUENCE [LARGE SCALE GENOMIC DNA]</scope>
    <source>
        <strain evidence="1 2">ASO4-4</strain>
    </source>
</reference>
<gene>
    <name evidence="1" type="ORF">LZ24_00306</name>
</gene>
<evidence type="ECO:0000313" key="1">
    <source>
        <dbReference type="EMBL" id="TWI77496.1"/>
    </source>
</evidence>